<dbReference type="EMBL" id="NSLI01000005">
    <property type="protein sequence ID" value="PAX06730.1"/>
    <property type="molecule type" value="Genomic_DNA"/>
</dbReference>
<feature type="signal peptide" evidence="1">
    <location>
        <begin position="1"/>
        <end position="20"/>
    </location>
</feature>
<protein>
    <submittedName>
        <fullName evidence="2">Uncharacterized protein</fullName>
    </submittedName>
</protein>
<evidence type="ECO:0000313" key="2">
    <source>
        <dbReference type="EMBL" id="PAX06730.1"/>
    </source>
</evidence>
<accession>A0A2A2SC12</accession>
<evidence type="ECO:0000256" key="1">
    <source>
        <dbReference type="SAM" id="SignalP"/>
    </source>
</evidence>
<sequence length="129" mass="14158">MKKLLSTLVAAAVLSAPAAAAPRDPEAELAEALRGRVAGEPVSCIPLRQASSEIIDGTAILYRVGDTIYVNRPRGGAETLRRDDVLVTRTFDSRLCRPEIVTLVDRFSRFQRGFVGLGDFVPYRRAETR</sequence>
<reference evidence="3" key="1">
    <citation type="submission" date="2017-09" db="EMBL/GenBank/DDBJ databases">
        <authorList>
            <person name="Feng G."/>
            <person name="Zhu H."/>
        </authorList>
    </citation>
    <scope>NUCLEOTIDE SEQUENCE [LARGE SCALE GENOMIC DNA]</scope>
    <source>
        <strain evidence="3">1PNM-20</strain>
    </source>
</reference>
<keyword evidence="1" id="KW-0732">Signal</keyword>
<dbReference type="OrthoDB" id="5956991at2"/>
<gene>
    <name evidence="2" type="ORF">CKY28_16530</name>
</gene>
<proteinExistence type="predicted"/>
<dbReference type="Proteomes" id="UP000218151">
    <property type="component" value="Unassembled WGS sequence"/>
</dbReference>
<dbReference type="RefSeq" id="WP_095999475.1">
    <property type="nucleotide sequence ID" value="NZ_NSLI01000005.1"/>
</dbReference>
<dbReference type="AlphaFoldDB" id="A0A2A2SC12"/>
<feature type="chain" id="PRO_5013330989" evidence="1">
    <location>
        <begin position="21"/>
        <end position="129"/>
    </location>
</feature>
<keyword evidence="3" id="KW-1185">Reference proteome</keyword>
<evidence type="ECO:0000313" key="3">
    <source>
        <dbReference type="Proteomes" id="UP000218151"/>
    </source>
</evidence>
<comment type="caution">
    <text evidence="2">The sequence shown here is derived from an EMBL/GenBank/DDBJ whole genome shotgun (WGS) entry which is preliminary data.</text>
</comment>
<name>A0A2A2SC12_9SPHN</name>
<organism evidence="2 3">
    <name type="scientific">Sphingomonas lenta</name>
    <dbReference type="NCBI Taxonomy" id="1141887"/>
    <lineage>
        <taxon>Bacteria</taxon>
        <taxon>Pseudomonadati</taxon>
        <taxon>Pseudomonadota</taxon>
        <taxon>Alphaproteobacteria</taxon>
        <taxon>Sphingomonadales</taxon>
        <taxon>Sphingomonadaceae</taxon>
        <taxon>Sphingomonas</taxon>
    </lineage>
</organism>